<dbReference type="HAMAP" id="MF_00108">
    <property type="entry name" value="IspD"/>
    <property type="match status" value="1"/>
</dbReference>
<accession>A0A1H2Y337</accession>
<dbReference type="Pfam" id="PF01128">
    <property type="entry name" value="IspD"/>
    <property type="match status" value="1"/>
</dbReference>
<dbReference type="GO" id="GO:0019288">
    <property type="term" value="P:isopentenyl diphosphate biosynthetic process, methylerythritol 4-phosphate pathway"/>
    <property type="evidence" value="ECO:0007669"/>
    <property type="project" value="UniProtKB-UniRule"/>
</dbReference>
<evidence type="ECO:0000313" key="9">
    <source>
        <dbReference type="Proteomes" id="UP000199488"/>
    </source>
</evidence>
<evidence type="ECO:0000256" key="1">
    <source>
        <dbReference type="ARBA" id="ARBA00001282"/>
    </source>
</evidence>
<evidence type="ECO:0000256" key="5">
    <source>
        <dbReference type="ARBA" id="ARBA00022695"/>
    </source>
</evidence>
<keyword evidence="4 7" id="KW-0808">Transferase</keyword>
<dbReference type="RefSeq" id="WP_091616757.1">
    <property type="nucleotide sequence ID" value="NZ_FNNC01000008.1"/>
</dbReference>
<keyword evidence="5 7" id="KW-0548">Nucleotidyltransferase</keyword>
<evidence type="ECO:0000256" key="7">
    <source>
        <dbReference type="HAMAP-Rule" id="MF_00108"/>
    </source>
</evidence>
<dbReference type="CDD" id="cd02516">
    <property type="entry name" value="CDP-ME_synthetase"/>
    <property type="match status" value="1"/>
</dbReference>
<dbReference type="GO" id="GO:0050518">
    <property type="term" value="F:2-C-methyl-D-erythritol 4-phosphate cytidylyltransferase activity"/>
    <property type="evidence" value="ECO:0007669"/>
    <property type="project" value="UniProtKB-UniRule"/>
</dbReference>
<protein>
    <recommendedName>
        <fullName evidence="7">2-C-methyl-D-erythritol 4-phosphate cytidylyltransferase</fullName>
        <ecNumber evidence="7">2.7.7.60</ecNumber>
    </recommendedName>
    <alternativeName>
        <fullName evidence="7">4-diphosphocytidyl-2C-methyl-D-erythritol synthase</fullName>
    </alternativeName>
    <alternativeName>
        <fullName evidence="7">MEP cytidylyltransferase</fullName>
        <shortName evidence="7">MCT</shortName>
    </alternativeName>
</protein>
<keyword evidence="9" id="KW-1185">Reference proteome</keyword>
<dbReference type="InterPro" id="IPR050088">
    <property type="entry name" value="IspD/TarI_cytidylyltransf_bact"/>
</dbReference>
<proteinExistence type="inferred from homology"/>
<comment type="catalytic activity">
    <reaction evidence="1 7">
        <text>2-C-methyl-D-erythritol 4-phosphate + CTP + H(+) = 4-CDP-2-C-methyl-D-erythritol + diphosphate</text>
        <dbReference type="Rhea" id="RHEA:13429"/>
        <dbReference type="ChEBI" id="CHEBI:15378"/>
        <dbReference type="ChEBI" id="CHEBI:33019"/>
        <dbReference type="ChEBI" id="CHEBI:37563"/>
        <dbReference type="ChEBI" id="CHEBI:57823"/>
        <dbReference type="ChEBI" id="CHEBI:58262"/>
        <dbReference type="EC" id="2.7.7.60"/>
    </reaction>
</comment>
<evidence type="ECO:0000256" key="3">
    <source>
        <dbReference type="ARBA" id="ARBA00009789"/>
    </source>
</evidence>
<evidence type="ECO:0000256" key="2">
    <source>
        <dbReference type="ARBA" id="ARBA00004787"/>
    </source>
</evidence>
<dbReference type="OrthoDB" id="9806837at2"/>
<evidence type="ECO:0000313" key="8">
    <source>
        <dbReference type="EMBL" id="SDW99633.1"/>
    </source>
</evidence>
<dbReference type="SUPFAM" id="SSF53448">
    <property type="entry name" value="Nucleotide-diphospho-sugar transferases"/>
    <property type="match status" value="1"/>
</dbReference>
<dbReference type="FunFam" id="3.90.550.10:FF:000003">
    <property type="entry name" value="2-C-methyl-D-erythritol 4-phosphate cytidylyltransferase"/>
    <property type="match status" value="1"/>
</dbReference>
<name>A0A1H2Y337_9BACI</name>
<comment type="function">
    <text evidence="7">Catalyzes the formation of 4-diphosphocytidyl-2-C-methyl-D-erythritol from CTP and 2-C-methyl-D-erythritol 4-phosphate (MEP).</text>
</comment>
<dbReference type="PANTHER" id="PTHR32125:SF4">
    <property type="entry name" value="2-C-METHYL-D-ERYTHRITOL 4-PHOSPHATE CYTIDYLYLTRANSFERASE, CHLOROPLASTIC"/>
    <property type="match status" value="1"/>
</dbReference>
<dbReference type="EMBL" id="FNNC01000008">
    <property type="protein sequence ID" value="SDW99633.1"/>
    <property type="molecule type" value="Genomic_DNA"/>
</dbReference>
<dbReference type="NCBIfam" id="TIGR00453">
    <property type="entry name" value="ispD"/>
    <property type="match status" value="1"/>
</dbReference>
<evidence type="ECO:0000256" key="6">
    <source>
        <dbReference type="ARBA" id="ARBA00023229"/>
    </source>
</evidence>
<dbReference type="InterPro" id="IPR001228">
    <property type="entry name" value="IspD"/>
</dbReference>
<evidence type="ECO:0000256" key="4">
    <source>
        <dbReference type="ARBA" id="ARBA00022679"/>
    </source>
</evidence>
<dbReference type="Gene3D" id="3.90.550.10">
    <property type="entry name" value="Spore Coat Polysaccharide Biosynthesis Protein SpsA, Chain A"/>
    <property type="match status" value="1"/>
</dbReference>
<feature type="site" description="Positions MEP for the nucleophilic attack" evidence="7">
    <location>
        <position position="153"/>
    </location>
</feature>
<dbReference type="PANTHER" id="PTHR32125">
    <property type="entry name" value="2-C-METHYL-D-ERYTHRITOL 4-PHOSPHATE CYTIDYLYLTRANSFERASE, CHLOROPLASTIC"/>
    <property type="match status" value="1"/>
</dbReference>
<dbReference type="InterPro" id="IPR018294">
    <property type="entry name" value="ISPD_synthase_CS"/>
</dbReference>
<comment type="pathway">
    <text evidence="2 7">Isoprenoid biosynthesis; isopentenyl diphosphate biosynthesis via DXP pathway; isopentenyl diphosphate from 1-deoxy-D-xylulose 5-phosphate: step 2/6.</text>
</comment>
<dbReference type="Proteomes" id="UP000199488">
    <property type="component" value="Unassembled WGS sequence"/>
</dbReference>
<dbReference type="InterPro" id="IPR034683">
    <property type="entry name" value="IspD/TarI"/>
</dbReference>
<feature type="site" description="Positions MEP for the nucleophilic attack" evidence="7">
    <location>
        <position position="209"/>
    </location>
</feature>
<keyword evidence="6 7" id="KW-0414">Isoprene biosynthesis</keyword>
<dbReference type="UniPathway" id="UPA00056">
    <property type="reaction ID" value="UER00093"/>
</dbReference>
<feature type="site" description="Transition state stabilizer" evidence="7">
    <location>
        <position position="15"/>
    </location>
</feature>
<sequence length="231" mass="25937">MNYAVVIPAAGQGKRMQAGHNKQFLVLEERPLIIHTASVFEQDPWCKEIIVVANASEIYDMEELFKEWGIRKVKQVVVGGNERQNSVHEGLKRLHPEHRVVLVHDGARPFVEQDDVHRLVEQAEQTGAAVLGTKMKDTVKRTDGATVLETIDRSSLWAVQTPQAFQAAVVIEAYDYAAAHQIIGTDDTSLVEYMGRPVKIVEGSYDNIKLTTPEDMVVARAILQKRREGRK</sequence>
<dbReference type="EC" id="2.7.7.60" evidence="7"/>
<organism evidence="8 9">
    <name type="scientific">Marinococcus luteus</name>
    <dbReference type="NCBI Taxonomy" id="1122204"/>
    <lineage>
        <taxon>Bacteria</taxon>
        <taxon>Bacillati</taxon>
        <taxon>Bacillota</taxon>
        <taxon>Bacilli</taxon>
        <taxon>Bacillales</taxon>
        <taxon>Bacillaceae</taxon>
        <taxon>Marinococcus</taxon>
    </lineage>
</organism>
<dbReference type="PROSITE" id="PS01295">
    <property type="entry name" value="ISPD"/>
    <property type="match status" value="1"/>
</dbReference>
<reference evidence="8 9" key="1">
    <citation type="submission" date="2016-10" db="EMBL/GenBank/DDBJ databases">
        <authorList>
            <person name="de Groot N.N."/>
        </authorList>
    </citation>
    <scope>NUCLEOTIDE SEQUENCE [LARGE SCALE GENOMIC DNA]</scope>
    <source>
        <strain evidence="8 9">DSM 23126</strain>
    </source>
</reference>
<dbReference type="AlphaFoldDB" id="A0A1H2Y337"/>
<feature type="site" description="Transition state stabilizer" evidence="7">
    <location>
        <position position="22"/>
    </location>
</feature>
<comment type="similarity">
    <text evidence="3 7">Belongs to the IspD/TarI cytidylyltransferase family. IspD subfamily.</text>
</comment>
<dbReference type="STRING" id="1122204.SAMN05421781_3004"/>
<gene>
    <name evidence="7" type="primary">ispD</name>
    <name evidence="8" type="ORF">SAMN05421781_3004</name>
</gene>
<dbReference type="InterPro" id="IPR029044">
    <property type="entry name" value="Nucleotide-diphossugar_trans"/>
</dbReference>